<evidence type="ECO:0000313" key="3">
    <source>
        <dbReference type="Proteomes" id="UP000008141"/>
    </source>
</evidence>
<dbReference type="OrthoDB" id="10626630at2759"/>
<dbReference type="AlphaFoldDB" id="E1ZS04"/>
<dbReference type="PANTHER" id="PTHR47027:SF20">
    <property type="entry name" value="REVERSE TRANSCRIPTASE-LIKE PROTEIN WITH RNA-DIRECTED DNA POLYMERASE DOMAIN"/>
    <property type="match status" value="1"/>
</dbReference>
<dbReference type="InterPro" id="IPR000477">
    <property type="entry name" value="RT_dom"/>
</dbReference>
<dbReference type="PROSITE" id="PS50878">
    <property type="entry name" value="RT_POL"/>
    <property type="match status" value="1"/>
</dbReference>
<proteinExistence type="predicted"/>
<organism evidence="3">
    <name type="scientific">Chlorella variabilis</name>
    <name type="common">Green alga</name>
    <dbReference type="NCBI Taxonomy" id="554065"/>
    <lineage>
        <taxon>Eukaryota</taxon>
        <taxon>Viridiplantae</taxon>
        <taxon>Chlorophyta</taxon>
        <taxon>core chlorophytes</taxon>
        <taxon>Trebouxiophyceae</taxon>
        <taxon>Chlorellales</taxon>
        <taxon>Chlorellaceae</taxon>
        <taxon>Chlorella clade</taxon>
        <taxon>Chlorella</taxon>
    </lineage>
</organism>
<dbReference type="InParanoid" id="E1ZS04"/>
<sequence length="673" mass="69755">MVLLATSAAGLQRQLNLLQQYCRQWGLTVNIDKTKLMLLSGRRTQHAAQQTAEAAGLTFAGQQLAAVTSFKYLGIAFHSSTCLAGAAAPARAQLARLAMHNCRTRCAEVGIEAAPVQLRLFGTMVDSVLSHGAEVWGVQLAAKAACCHRGSAGSAAEKLQLSYLRHLLGATTDLSCPKVVPVAQVKKVQDILSKKPGAWKGLVPGAVANGAWGDIYGAGAAQSNNSGAVGTGYNILLAGPNAFTASLSGVDQGLIFSSIFSTNLPISNAASTQKQSSNSIGAEGTYDGVTAGANVGFGKSMSQQSDSQDVATVYECFTSYESFRLGDFGSAGPSVLSAKFYSDTTSLIKAMVSANFAITNPTLAARLTTWGAAYGSHYVLSSYSGGSFSQACLMSAYAYATANAKDFSYGANVGAASASVSASGSSSSSVSNDFKSIGAECGYVQSPGSVAVPTSNGQPLVSTWLNNCLAAGILQPAGYKVQEIAFLFSFDNLWPDTDPALLPQVQSLVRSYWKACAPGNSNTWLCAPYSPTCAKQTYASGNQCLSCYSSGPRCARLSSDANFNSCNSNKCNCNSPWSGSTCGTANLGVCWSEGCGANCCKTYCNQCAPGFSAVAAQPSGTKCACTCKPNNGIQNGWTSYGVAQSYFKWSGNCKSDACVSNDLVSIYGTKCGP</sequence>
<dbReference type="RefSeq" id="XP_005843501.1">
    <property type="nucleotide sequence ID" value="XM_005843439.1"/>
</dbReference>
<protein>
    <recommendedName>
        <fullName evidence="1">Reverse transcriptase domain-containing protein</fullName>
    </recommendedName>
</protein>
<name>E1ZS04_CHLVA</name>
<gene>
    <name evidence="2" type="ORF">CHLNCDRAFT_141032</name>
</gene>
<keyword evidence="3" id="KW-1185">Reference proteome</keyword>
<reference evidence="2 3" key="1">
    <citation type="journal article" date="2010" name="Plant Cell">
        <title>The Chlorella variabilis NC64A genome reveals adaptation to photosymbiosis, coevolution with viruses, and cryptic sex.</title>
        <authorList>
            <person name="Blanc G."/>
            <person name="Duncan G."/>
            <person name="Agarkova I."/>
            <person name="Borodovsky M."/>
            <person name="Gurnon J."/>
            <person name="Kuo A."/>
            <person name="Lindquist E."/>
            <person name="Lucas S."/>
            <person name="Pangilinan J."/>
            <person name="Polle J."/>
            <person name="Salamov A."/>
            <person name="Terry A."/>
            <person name="Yamada T."/>
            <person name="Dunigan D.D."/>
            <person name="Grigoriev I.V."/>
            <person name="Claverie J.M."/>
            <person name="Van Etten J.L."/>
        </authorList>
    </citation>
    <scope>NUCLEOTIDE SEQUENCE [LARGE SCALE GENOMIC DNA]</scope>
    <source>
        <strain evidence="2 3">NC64A</strain>
    </source>
</reference>
<dbReference type="KEGG" id="cvr:CHLNCDRAFT_141032"/>
<dbReference type="Proteomes" id="UP000008141">
    <property type="component" value="Unassembled WGS sequence"/>
</dbReference>
<accession>E1ZS04</accession>
<evidence type="ECO:0000313" key="2">
    <source>
        <dbReference type="EMBL" id="EFN51399.1"/>
    </source>
</evidence>
<dbReference type="GeneID" id="17350827"/>
<dbReference type="EMBL" id="GL433864">
    <property type="protein sequence ID" value="EFN51399.1"/>
    <property type="molecule type" value="Genomic_DNA"/>
</dbReference>
<evidence type="ECO:0000259" key="1">
    <source>
        <dbReference type="PROSITE" id="PS50878"/>
    </source>
</evidence>
<feature type="domain" description="Reverse transcriptase" evidence="1">
    <location>
        <begin position="1"/>
        <end position="77"/>
    </location>
</feature>
<dbReference type="PANTHER" id="PTHR47027">
    <property type="entry name" value="REVERSE TRANSCRIPTASE DOMAIN-CONTAINING PROTEIN"/>
    <property type="match status" value="1"/>
</dbReference>